<dbReference type="Proteomes" id="UP000320176">
    <property type="component" value="Unassembled WGS sequence"/>
</dbReference>
<gene>
    <name evidence="1" type="ORF">Pla52n_22490</name>
</gene>
<accession>A0A5C6B452</accession>
<reference evidence="1 2" key="1">
    <citation type="submission" date="2019-02" db="EMBL/GenBank/DDBJ databases">
        <title>Deep-cultivation of Planctomycetes and their phenomic and genomic characterization uncovers novel biology.</title>
        <authorList>
            <person name="Wiegand S."/>
            <person name="Jogler M."/>
            <person name="Boedeker C."/>
            <person name="Pinto D."/>
            <person name="Vollmers J."/>
            <person name="Rivas-Marin E."/>
            <person name="Kohn T."/>
            <person name="Peeters S.H."/>
            <person name="Heuer A."/>
            <person name="Rast P."/>
            <person name="Oberbeckmann S."/>
            <person name="Bunk B."/>
            <person name="Jeske O."/>
            <person name="Meyerdierks A."/>
            <person name="Storesund J.E."/>
            <person name="Kallscheuer N."/>
            <person name="Luecker S."/>
            <person name="Lage O.M."/>
            <person name="Pohl T."/>
            <person name="Merkel B.J."/>
            <person name="Hornburger P."/>
            <person name="Mueller R.-W."/>
            <person name="Bruemmer F."/>
            <person name="Labrenz M."/>
            <person name="Spormann A.M."/>
            <person name="Op Den Camp H."/>
            <person name="Overmann J."/>
            <person name="Amann R."/>
            <person name="Jetten M.S.M."/>
            <person name="Mascher T."/>
            <person name="Medema M.H."/>
            <person name="Devos D.P."/>
            <person name="Kaster A.-K."/>
            <person name="Ovreas L."/>
            <person name="Rohde M."/>
            <person name="Galperin M.Y."/>
            <person name="Jogler C."/>
        </authorList>
    </citation>
    <scope>NUCLEOTIDE SEQUENCE [LARGE SCALE GENOMIC DNA]</scope>
    <source>
        <strain evidence="1 2">Pla52n</strain>
    </source>
</reference>
<dbReference type="AlphaFoldDB" id="A0A5C6B452"/>
<evidence type="ECO:0000313" key="2">
    <source>
        <dbReference type="Proteomes" id="UP000320176"/>
    </source>
</evidence>
<proteinExistence type="predicted"/>
<sequence>MASSFMVKGDVHVCRDCGGSMTGTALGAYCENTTTIGNAKDPKDVCEPLGRERRLFCERCGEPVPYGETVCPSFDCGKTANRP</sequence>
<organism evidence="1 2">
    <name type="scientific">Stieleria varia</name>
    <dbReference type="NCBI Taxonomy" id="2528005"/>
    <lineage>
        <taxon>Bacteria</taxon>
        <taxon>Pseudomonadati</taxon>
        <taxon>Planctomycetota</taxon>
        <taxon>Planctomycetia</taxon>
        <taxon>Pirellulales</taxon>
        <taxon>Pirellulaceae</taxon>
        <taxon>Stieleria</taxon>
    </lineage>
</organism>
<name>A0A5C6B452_9BACT</name>
<keyword evidence="2" id="KW-1185">Reference proteome</keyword>
<evidence type="ECO:0000313" key="1">
    <source>
        <dbReference type="EMBL" id="TWU06527.1"/>
    </source>
</evidence>
<dbReference type="EMBL" id="SJPN01000002">
    <property type="protein sequence ID" value="TWU06527.1"/>
    <property type="molecule type" value="Genomic_DNA"/>
</dbReference>
<protein>
    <submittedName>
        <fullName evidence="1">Uncharacterized protein</fullName>
    </submittedName>
</protein>
<comment type="caution">
    <text evidence="1">The sequence shown here is derived from an EMBL/GenBank/DDBJ whole genome shotgun (WGS) entry which is preliminary data.</text>
</comment>